<reference evidence="1" key="1">
    <citation type="journal article" date="2020" name="mSystems">
        <title>Genome- and Community-Level Interaction Insights into Carbon Utilization and Element Cycling Functions of Hydrothermarchaeota in Hydrothermal Sediment.</title>
        <authorList>
            <person name="Zhou Z."/>
            <person name="Liu Y."/>
            <person name="Xu W."/>
            <person name="Pan J."/>
            <person name="Luo Z.H."/>
            <person name="Li M."/>
        </authorList>
    </citation>
    <scope>NUCLEOTIDE SEQUENCE</scope>
    <source>
        <strain evidence="1">SpSt-1183</strain>
    </source>
</reference>
<comment type="caution">
    <text evidence="1">The sequence shown here is derived from an EMBL/GenBank/DDBJ whole genome shotgun (WGS) entry which is preliminary data.</text>
</comment>
<protein>
    <submittedName>
        <fullName evidence="1">Type I-E CRISPR-associated protein Cse1/CasA</fullName>
    </submittedName>
</protein>
<dbReference type="NCBIfam" id="TIGR02547">
    <property type="entry name" value="casA_cse1"/>
    <property type="match status" value="1"/>
</dbReference>
<accession>A0A831LXC2</accession>
<dbReference type="InterPro" id="IPR013381">
    <property type="entry name" value="CRISPR-assoc_prot_Cse1"/>
</dbReference>
<dbReference type="EMBL" id="DSBY01000341">
    <property type="protein sequence ID" value="HDS64124.1"/>
    <property type="molecule type" value="Genomic_DNA"/>
</dbReference>
<name>A0A831LXC2_9EURY</name>
<dbReference type="AlphaFoldDB" id="A0A831LXC2"/>
<dbReference type="Proteomes" id="UP000885648">
    <property type="component" value="Unassembled WGS sequence"/>
</dbReference>
<dbReference type="Pfam" id="PF09481">
    <property type="entry name" value="CRISPR_Cse1"/>
    <property type="match status" value="1"/>
</dbReference>
<proteinExistence type="predicted"/>
<feature type="non-terminal residue" evidence="1">
    <location>
        <position position="1"/>
    </location>
</feature>
<sequence>LQTNAPGGGRGHMTSIRGGGPMTTLILGETLWQTVWANIIDLNNYTHPVDETPSADDDRLFPWMGKVKTSEGGDSTEPEDAHPCQAFWGMPRRILLDLEGARPGVCDLCGAKTDRCITGFWTKPYGMKYNGWVHPLSPYYPKDKKGTEYLPVHPQPGGITYQNWLGLVINDRNEGRRVAKNVALFPERAERSQVREHLGRRPSIWAFGYDMENKKARCWYEGTLPMVHVDDDWKAEFEETAAGMIRAASEMAKNVQWCVKIALYDKPADVKGDLSVINARFLQATEERFYDLLNKVAECLAGNGDTLELRQVWLGILQEEGRTLFEEYSQINSIDEINAQRVMKAWGLMKSPASKANKAIRKALNLPEPKKSVKGEK</sequence>
<gene>
    <name evidence="1" type="primary">casA</name>
    <name evidence="1" type="ORF">ENN52_08450</name>
</gene>
<organism evidence="1">
    <name type="scientific">Methanofollis liminatans</name>
    <dbReference type="NCBI Taxonomy" id="2201"/>
    <lineage>
        <taxon>Archaea</taxon>
        <taxon>Methanobacteriati</taxon>
        <taxon>Methanobacteriota</taxon>
        <taxon>Stenosarchaea group</taxon>
        <taxon>Methanomicrobia</taxon>
        <taxon>Methanomicrobiales</taxon>
        <taxon>Methanomicrobiaceae</taxon>
        <taxon>Methanofollis</taxon>
    </lineage>
</organism>
<evidence type="ECO:0000313" key="1">
    <source>
        <dbReference type="EMBL" id="HDS64124.1"/>
    </source>
</evidence>